<dbReference type="GO" id="GO:0006364">
    <property type="term" value="P:rRNA processing"/>
    <property type="evidence" value="ECO:0007669"/>
    <property type="project" value="UniProtKB-ARBA"/>
</dbReference>
<dbReference type="PATRIC" id="fig|754477.3.peg.103"/>
<evidence type="ECO:0000259" key="5">
    <source>
        <dbReference type="Pfam" id="PF00849"/>
    </source>
</evidence>
<dbReference type="NCBIfam" id="TIGR00093">
    <property type="entry name" value="pseudouridine synthase"/>
    <property type="match status" value="1"/>
</dbReference>
<feature type="compositionally biased region" description="Basic residues" evidence="4">
    <location>
        <begin position="223"/>
        <end position="232"/>
    </location>
</feature>
<accession>I1YEE2</accession>
<keyword evidence="6" id="KW-0456">Lyase</keyword>
<proteinExistence type="inferred from homology"/>
<evidence type="ECO:0000256" key="1">
    <source>
        <dbReference type="ARBA" id="ARBA00008348"/>
    </source>
</evidence>
<dbReference type="Gene3D" id="3.30.70.1560">
    <property type="entry name" value="Alpha-L RNA-binding motif"/>
    <property type="match status" value="1"/>
</dbReference>
<dbReference type="InterPro" id="IPR020094">
    <property type="entry name" value="TruA/RsuA/RluB/E/F_N"/>
</dbReference>
<feature type="domain" description="Pseudouridine synthase RsuA/RluA-like" evidence="5">
    <location>
        <begin position="4"/>
        <end position="148"/>
    </location>
</feature>
<evidence type="ECO:0000313" key="6">
    <source>
        <dbReference type="EMBL" id="AFJ01285.1"/>
    </source>
</evidence>
<feature type="region of interest" description="Disordered" evidence="4">
    <location>
        <begin position="190"/>
        <end position="232"/>
    </location>
</feature>
<gene>
    <name evidence="6" type="ordered locus">Q7C_104</name>
</gene>
<sequence>MPKLIAFNKPYDVLCQFSDDLNRTTLKAYLDIPDVYAAGRLDRDSEGLLLLTDNGKWQQQITNPSQRMPKTYWVQVENIPEQQALNQLEQGVLLKDGLTLPAQVRLIDEPAVWSRCPPVRFRQHIPTQWLEIIIHEGKNRQVRRMTAAVGHPTLRLIRVAIGPWALGELLPGQWCQVEANSVLKYKDDLDSQNHRRRRHRARPTIPDGRRTHRQRRASESTRRSPRRQRKSD</sequence>
<dbReference type="PROSITE" id="PS01149">
    <property type="entry name" value="PSI_RSU"/>
    <property type="match status" value="1"/>
</dbReference>
<protein>
    <recommendedName>
        <fullName evidence="3">Pseudouridine synthase</fullName>
        <ecNumber evidence="3">5.4.99.-</ecNumber>
    </recommendedName>
</protein>
<evidence type="ECO:0000256" key="2">
    <source>
        <dbReference type="ARBA" id="ARBA00023235"/>
    </source>
</evidence>
<dbReference type="InterPro" id="IPR020103">
    <property type="entry name" value="PsdUridine_synth_cat_dom_sf"/>
</dbReference>
<organism evidence="6 7">
    <name type="scientific">Methylophaga frappieri (strain ATCC BAA-2434 / DSM 25690 / JAM7)</name>
    <dbReference type="NCBI Taxonomy" id="754477"/>
    <lineage>
        <taxon>Bacteria</taxon>
        <taxon>Pseudomonadati</taxon>
        <taxon>Pseudomonadota</taxon>
        <taxon>Gammaproteobacteria</taxon>
        <taxon>Thiotrichales</taxon>
        <taxon>Piscirickettsiaceae</taxon>
        <taxon>Methylophaga</taxon>
    </lineage>
</organism>
<dbReference type="EMBL" id="CP003380">
    <property type="protein sequence ID" value="AFJ01285.1"/>
    <property type="molecule type" value="Genomic_DNA"/>
</dbReference>
<dbReference type="KEGG" id="mec:Q7C_104"/>
<dbReference type="InterPro" id="IPR000748">
    <property type="entry name" value="PsdUridine_synth_RsuA/RluB/E/F"/>
</dbReference>
<dbReference type="InterPro" id="IPR050343">
    <property type="entry name" value="RsuA_PseudoU_synthase"/>
</dbReference>
<evidence type="ECO:0000256" key="4">
    <source>
        <dbReference type="SAM" id="MobiDB-lite"/>
    </source>
</evidence>
<comment type="similarity">
    <text evidence="1 3">Belongs to the pseudouridine synthase RsuA family.</text>
</comment>
<dbReference type="InterPro" id="IPR006145">
    <property type="entry name" value="PsdUridine_synth_RsuA/RluA"/>
</dbReference>
<dbReference type="SUPFAM" id="SSF55120">
    <property type="entry name" value="Pseudouridine synthase"/>
    <property type="match status" value="1"/>
</dbReference>
<dbReference type="OrthoDB" id="9807213at2"/>
<keyword evidence="7" id="KW-1185">Reference proteome</keyword>
<name>I1YEE2_METFJ</name>
<dbReference type="AlphaFoldDB" id="I1YEE2"/>
<dbReference type="InterPro" id="IPR018496">
    <property type="entry name" value="PsdUridine_synth_RsuA/RluB_CS"/>
</dbReference>
<dbReference type="GO" id="GO:0003723">
    <property type="term" value="F:RNA binding"/>
    <property type="evidence" value="ECO:0007669"/>
    <property type="project" value="InterPro"/>
</dbReference>
<dbReference type="PANTHER" id="PTHR47683">
    <property type="entry name" value="PSEUDOURIDINE SYNTHASE FAMILY PROTEIN-RELATED"/>
    <property type="match status" value="1"/>
</dbReference>
<reference evidence="6 7" key="1">
    <citation type="journal article" date="2012" name="J. Bacteriol.">
        <title>Complete genome sequences of Methylophaga sp. strain JAM1 and Methylophaga sp. strain JAM7.</title>
        <authorList>
            <person name="Villeneuve C."/>
            <person name="Martineau C."/>
            <person name="Mauffrey F."/>
            <person name="Villemur R."/>
        </authorList>
    </citation>
    <scope>NUCLEOTIDE SEQUENCE [LARGE SCALE GENOMIC DNA]</scope>
    <source>
        <strain evidence="6 7">JAM7</strain>
    </source>
</reference>
<dbReference type="eggNOG" id="COG1187">
    <property type="taxonomic scope" value="Bacteria"/>
</dbReference>
<evidence type="ECO:0000313" key="7">
    <source>
        <dbReference type="Proteomes" id="UP000009145"/>
    </source>
</evidence>
<dbReference type="Pfam" id="PF00849">
    <property type="entry name" value="PseudoU_synth_2"/>
    <property type="match status" value="1"/>
</dbReference>
<dbReference type="HOGENOM" id="CLU_024979_8_1_6"/>
<evidence type="ECO:0000256" key="3">
    <source>
        <dbReference type="RuleBase" id="RU003887"/>
    </source>
</evidence>
<dbReference type="GO" id="GO:0140098">
    <property type="term" value="F:catalytic activity, acting on RNA"/>
    <property type="evidence" value="ECO:0007669"/>
    <property type="project" value="UniProtKB-ARBA"/>
</dbReference>
<dbReference type="RefSeq" id="WP_014702735.1">
    <property type="nucleotide sequence ID" value="NC_017856.1"/>
</dbReference>
<dbReference type="PANTHER" id="PTHR47683:SF2">
    <property type="entry name" value="RNA-BINDING S4 DOMAIN-CONTAINING PROTEIN"/>
    <property type="match status" value="1"/>
</dbReference>
<dbReference type="STRING" id="754477.Q7C_104"/>
<dbReference type="GO" id="GO:0009982">
    <property type="term" value="F:pseudouridine synthase activity"/>
    <property type="evidence" value="ECO:0007669"/>
    <property type="project" value="InterPro"/>
</dbReference>
<dbReference type="EC" id="5.4.99.-" evidence="3"/>
<dbReference type="Proteomes" id="UP000009145">
    <property type="component" value="Chromosome"/>
</dbReference>
<dbReference type="InterPro" id="IPR042092">
    <property type="entry name" value="PsdUridine_s_RsuA/RluB/E/F_cat"/>
</dbReference>
<keyword evidence="2 3" id="KW-0413">Isomerase</keyword>
<dbReference type="GO" id="GO:0001522">
    <property type="term" value="P:pseudouridine synthesis"/>
    <property type="evidence" value="ECO:0007669"/>
    <property type="project" value="InterPro"/>
</dbReference>
<dbReference type="GO" id="GO:0016829">
    <property type="term" value="F:lyase activity"/>
    <property type="evidence" value="ECO:0007669"/>
    <property type="project" value="UniProtKB-KW"/>
</dbReference>
<dbReference type="Gene3D" id="3.30.70.580">
    <property type="entry name" value="Pseudouridine synthase I, catalytic domain, N-terminal subdomain"/>
    <property type="match status" value="1"/>
</dbReference>